<feature type="transmembrane region" description="Helical" evidence="6">
    <location>
        <begin position="310"/>
        <end position="331"/>
    </location>
</feature>
<dbReference type="GO" id="GO:0005886">
    <property type="term" value="C:plasma membrane"/>
    <property type="evidence" value="ECO:0007669"/>
    <property type="project" value="UniProtKB-SubCell"/>
</dbReference>
<dbReference type="InterPro" id="IPR017039">
    <property type="entry name" value="Virul_fac_BrkB"/>
</dbReference>
<reference evidence="7 8" key="1">
    <citation type="submission" date="2016-08" db="EMBL/GenBank/DDBJ databases">
        <authorList>
            <person name="Seilhamer J.J."/>
        </authorList>
    </citation>
    <scope>NUCLEOTIDE SEQUENCE [LARGE SCALE GENOMIC DNA]</scope>
    <source>
        <strain evidence="7">M3/6</strain>
    </source>
</reference>
<evidence type="ECO:0000256" key="4">
    <source>
        <dbReference type="ARBA" id="ARBA00022989"/>
    </source>
</evidence>
<comment type="subcellular location">
    <subcellularLocation>
        <location evidence="1">Cell membrane</location>
        <topology evidence="1">Multi-pass membrane protein</topology>
    </subcellularLocation>
</comment>
<dbReference type="STRING" id="1642647.PSM36_0114"/>
<evidence type="ECO:0000313" key="8">
    <source>
        <dbReference type="Proteomes" id="UP000187464"/>
    </source>
</evidence>
<organism evidence="7 8">
    <name type="scientific">Proteiniphilum saccharofermentans</name>
    <dbReference type="NCBI Taxonomy" id="1642647"/>
    <lineage>
        <taxon>Bacteria</taxon>
        <taxon>Pseudomonadati</taxon>
        <taxon>Bacteroidota</taxon>
        <taxon>Bacteroidia</taxon>
        <taxon>Bacteroidales</taxon>
        <taxon>Dysgonomonadaceae</taxon>
        <taxon>Proteiniphilum</taxon>
    </lineage>
</organism>
<name>A0A1R3SVE8_9BACT</name>
<proteinExistence type="predicted"/>
<accession>A0A1R3SVE8</accession>
<sequence length="520" mass="58792">MARKKKRYEPEEERPGRLERLKIKIKELIHFLSYGIWRQNPETLSGKRNILYDAIKTVMLTVRNVQELDIAASARSLTYRTLLSIVPLLAIIFAIARGFGIENIMESSIFNFMLGSRPADEIVVATPEPGTDSTITITAGIGAVDTIYQASEEITVNSALSPAGAGEEEVSAEGRTREFLNLLFQIIDNSLEEAKGGGVFAGIGILLFLYTILVLFNDIERNLNKIWQINKGRAIGRKVTDYTAMVLFMPVFFILVNALNILSYPQNDTLKIIYILYPFIPRLLDIVPFVVMILLFTALYKFLPNTKVKFMNALIAGVVAGIAFQFFQMLYLSGQMWITRYNAIYGTFAAIPLMLLWIQMSWFIVLIGAEVSYAAQNVRKFSFEKETRNISRRYRDFFTLMIASEIVQRFADEKPPLTADQISVRCKVPGRLTNDILDQLVELKIISVTPSDGDERVPAFQPAMDISLITVDRLISELDEQGSEDFMIDIDGDYQEHWKALMNTRIGLHGGTSDLQLKDL</sequence>
<evidence type="ECO:0000313" key="7">
    <source>
        <dbReference type="EMBL" id="SCD18950.1"/>
    </source>
</evidence>
<dbReference type="NCBIfam" id="TIGR00765">
    <property type="entry name" value="yihY_not_rbn"/>
    <property type="match status" value="1"/>
</dbReference>
<dbReference type="PANTHER" id="PTHR30213:SF0">
    <property type="entry name" value="UPF0761 MEMBRANE PROTEIN YIHY"/>
    <property type="match status" value="1"/>
</dbReference>
<keyword evidence="4 6" id="KW-1133">Transmembrane helix</keyword>
<gene>
    <name evidence="7" type="ORF">PSM36_0114</name>
</gene>
<feature type="transmembrane region" description="Helical" evidence="6">
    <location>
        <begin position="199"/>
        <end position="219"/>
    </location>
</feature>
<dbReference type="RefSeq" id="WP_076928335.1">
    <property type="nucleotide sequence ID" value="NZ_LT605205.1"/>
</dbReference>
<evidence type="ECO:0000256" key="2">
    <source>
        <dbReference type="ARBA" id="ARBA00022475"/>
    </source>
</evidence>
<keyword evidence="2" id="KW-1003">Cell membrane</keyword>
<dbReference type="Pfam" id="PF03631">
    <property type="entry name" value="Virul_fac_BrkB"/>
    <property type="match status" value="1"/>
</dbReference>
<keyword evidence="5 6" id="KW-0472">Membrane</keyword>
<dbReference type="Proteomes" id="UP000187464">
    <property type="component" value="Chromosome I"/>
</dbReference>
<dbReference type="PANTHER" id="PTHR30213">
    <property type="entry name" value="INNER MEMBRANE PROTEIN YHJD"/>
    <property type="match status" value="1"/>
</dbReference>
<dbReference type="EMBL" id="LT605205">
    <property type="protein sequence ID" value="SCD18950.1"/>
    <property type="molecule type" value="Genomic_DNA"/>
</dbReference>
<feature type="transmembrane region" description="Helical" evidence="6">
    <location>
        <begin position="82"/>
        <end position="101"/>
    </location>
</feature>
<protein>
    <submittedName>
        <fullName evidence="7">Putative Virulence factor BrkB</fullName>
    </submittedName>
</protein>
<dbReference type="KEGG" id="psac:PSM36_0114"/>
<feature type="transmembrane region" description="Helical" evidence="6">
    <location>
        <begin position="239"/>
        <end position="259"/>
    </location>
</feature>
<evidence type="ECO:0000256" key="5">
    <source>
        <dbReference type="ARBA" id="ARBA00023136"/>
    </source>
</evidence>
<keyword evidence="8" id="KW-1185">Reference proteome</keyword>
<evidence type="ECO:0000256" key="3">
    <source>
        <dbReference type="ARBA" id="ARBA00022692"/>
    </source>
</evidence>
<dbReference type="AlphaFoldDB" id="A0A1R3SVE8"/>
<keyword evidence="3 6" id="KW-0812">Transmembrane</keyword>
<evidence type="ECO:0000256" key="1">
    <source>
        <dbReference type="ARBA" id="ARBA00004651"/>
    </source>
</evidence>
<evidence type="ECO:0000256" key="6">
    <source>
        <dbReference type="SAM" id="Phobius"/>
    </source>
</evidence>
<feature type="transmembrane region" description="Helical" evidence="6">
    <location>
        <begin position="279"/>
        <end position="303"/>
    </location>
</feature>
<feature type="transmembrane region" description="Helical" evidence="6">
    <location>
        <begin position="343"/>
        <end position="369"/>
    </location>
</feature>